<keyword evidence="4 8" id="KW-0812">Transmembrane</keyword>
<comment type="caution">
    <text evidence="13">The sequence shown here is derived from an EMBL/GenBank/DDBJ whole genome shotgun (WGS) entry which is preliminary data.</text>
</comment>
<gene>
    <name evidence="13" type="ORF">N7476_001854</name>
</gene>
<feature type="domain" description="CSC1/OSCA1-like N-terminal transmembrane" evidence="11">
    <location>
        <begin position="42"/>
        <end position="191"/>
    </location>
</feature>
<feature type="transmembrane region" description="Helical" evidence="8">
    <location>
        <begin position="123"/>
        <end position="142"/>
    </location>
</feature>
<dbReference type="EMBL" id="JAPZBO010000002">
    <property type="protein sequence ID" value="KAJ5323254.1"/>
    <property type="molecule type" value="Genomic_DNA"/>
</dbReference>
<keyword evidence="5 8" id="KW-1133">Transmembrane helix</keyword>
<comment type="subcellular location">
    <subcellularLocation>
        <location evidence="1">Membrane</location>
        <topology evidence="1">Multi-pass membrane protein</topology>
    </subcellularLocation>
</comment>
<evidence type="ECO:0000256" key="1">
    <source>
        <dbReference type="ARBA" id="ARBA00004141"/>
    </source>
</evidence>
<keyword evidence="14" id="KW-1185">Reference proteome</keyword>
<dbReference type="InterPro" id="IPR027815">
    <property type="entry name" value="CSC1/OSCA1-like_cyt"/>
</dbReference>
<evidence type="ECO:0000256" key="6">
    <source>
        <dbReference type="ARBA" id="ARBA00023136"/>
    </source>
</evidence>
<dbReference type="Pfam" id="PF14703">
    <property type="entry name" value="PHM7_cyt"/>
    <property type="match status" value="1"/>
</dbReference>
<feature type="transmembrane region" description="Helical" evidence="8">
    <location>
        <begin position="170"/>
        <end position="189"/>
    </location>
</feature>
<evidence type="ECO:0000259" key="9">
    <source>
        <dbReference type="Pfam" id="PF02714"/>
    </source>
</evidence>
<evidence type="ECO:0000256" key="3">
    <source>
        <dbReference type="ARBA" id="ARBA00022448"/>
    </source>
</evidence>
<feature type="transmembrane region" description="Helical" evidence="8">
    <location>
        <begin position="552"/>
        <end position="578"/>
    </location>
</feature>
<evidence type="ECO:0000259" key="12">
    <source>
        <dbReference type="Pfam" id="PF14703"/>
    </source>
</evidence>
<feature type="transmembrane region" description="Helical" evidence="8">
    <location>
        <begin position="418"/>
        <end position="443"/>
    </location>
</feature>
<evidence type="ECO:0000313" key="13">
    <source>
        <dbReference type="EMBL" id="KAJ5323254.1"/>
    </source>
</evidence>
<comment type="similarity">
    <text evidence="2">Belongs to the CSC1 (TC 1.A.17) family.</text>
</comment>
<dbReference type="Proteomes" id="UP001147746">
    <property type="component" value="Unassembled WGS sequence"/>
</dbReference>
<evidence type="ECO:0000256" key="4">
    <source>
        <dbReference type="ARBA" id="ARBA00022692"/>
    </source>
</evidence>
<dbReference type="Pfam" id="PF12621">
    <property type="entry name" value="PHM7_ext"/>
    <property type="match status" value="1"/>
</dbReference>
<dbReference type="Pfam" id="PF02714">
    <property type="entry name" value="RSN1_7TM"/>
    <property type="match status" value="1"/>
</dbReference>
<dbReference type="PANTHER" id="PTHR13018">
    <property type="entry name" value="PROBABLE MEMBRANE PROTEIN DUF221-RELATED"/>
    <property type="match status" value="1"/>
</dbReference>
<protein>
    <submittedName>
        <fullName evidence="13">Uncharacterized protein</fullName>
    </submittedName>
</protein>
<evidence type="ECO:0000259" key="10">
    <source>
        <dbReference type="Pfam" id="PF12621"/>
    </source>
</evidence>
<dbReference type="PANTHER" id="PTHR13018:SF53">
    <property type="entry name" value="DUF221 DOMAIN PROTEIN"/>
    <property type="match status" value="1"/>
</dbReference>
<keyword evidence="3" id="KW-0813">Transport</keyword>
<dbReference type="InterPro" id="IPR003864">
    <property type="entry name" value="CSC1/OSCA1-like_7TM"/>
</dbReference>
<evidence type="ECO:0000256" key="7">
    <source>
        <dbReference type="SAM" id="MobiDB-lite"/>
    </source>
</evidence>
<proteinExistence type="inferred from homology"/>
<feature type="domain" description="CSC1/OSCA1-like cytosolic" evidence="12">
    <location>
        <begin position="214"/>
        <end position="399"/>
    </location>
</feature>
<keyword evidence="6 8" id="KW-0472">Membrane</keyword>
<name>A0A9W9U956_9EURO</name>
<feature type="transmembrane region" description="Helical" evidence="8">
    <location>
        <begin position="42"/>
        <end position="64"/>
    </location>
</feature>
<feature type="compositionally biased region" description="Polar residues" evidence="7">
    <location>
        <begin position="1"/>
        <end position="26"/>
    </location>
</feature>
<evidence type="ECO:0000256" key="2">
    <source>
        <dbReference type="ARBA" id="ARBA00007779"/>
    </source>
</evidence>
<feature type="transmembrane region" description="Helical" evidence="8">
    <location>
        <begin position="668"/>
        <end position="686"/>
    </location>
</feature>
<evidence type="ECO:0000256" key="8">
    <source>
        <dbReference type="SAM" id="Phobius"/>
    </source>
</evidence>
<dbReference type="GO" id="GO:0005886">
    <property type="term" value="C:plasma membrane"/>
    <property type="evidence" value="ECO:0007669"/>
    <property type="project" value="TreeGrafter"/>
</dbReference>
<feature type="transmembrane region" description="Helical" evidence="8">
    <location>
        <begin position="507"/>
        <end position="532"/>
    </location>
</feature>
<dbReference type="InterPro" id="IPR045122">
    <property type="entry name" value="Csc1-like"/>
</dbReference>
<dbReference type="AlphaFoldDB" id="A0A9W9U956"/>
<dbReference type="GO" id="GO:0005227">
    <property type="term" value="F:calcium-activated cation channel activity"/>
    <property type="evidence" value="ECO:0007669"/>
    <property type="project" value="InterPro"/>
</dbReference>
<evidence type="ECO:0000259" key="11">
    <source>
        <dbReference type="Pfam" id="PF13967"/>
    </source>
</evidence>
<feature type="transmembrane region" description="Helical" evidence="8">
    <location>
        <begin position="599"/>
        <end position="621"/>
    </location>
</feature>
<evidence type="ECO:0000313" key="14">
    <source>
        <dbReference type="Proteomes" id="UP001147746"/>
    </source>
</evidence>
<dbReference type="InterPro" id="IPR022257">
    <property type="entry name" value="PHM7_ext"/>
</dbReference>
<feature type="transmembrane region" description="Helical" evidence="8">
    <location>
        <begin position="627"/>
        <end position="647"/>
    </location>
</feature>
<feature type="domain" description="CSC1/OSCA1-like 7TM region" evidence="9">
    <location>
        <begin position="411"/>
        <end position="684"/>
    </location>
</feature>
<dbReference type="Pfam" id="PF13967">
    <property type="entry name" value="RSN1_TM"/>
    <property type="match status" value="1"/>
</dbReference>
<organism evidence="13 14">
    <name type="scientific">Penicillium atrosanguineum</name>
    <dbReference type="NCBI Taxonomy" id="1132637"/>
    <lineage>
        <taxon>Eukaryota</taxon>
        <taxon>Fungi</taxon>
        <taxon>Dikarya</taxon>
        <taxon>Ascomycota</taxon>
        <taxon>Pezizomycotina</taxon>
        <taxon>Eurotiomycetes</taxon>
        <taxon>Eurotiomycetidae</taxon>
        <taxon>Eurotiales</taxon>
        <taxon>Aspergillaceae</taxon>
        <taxon>Penicillium</taxon>
    </lineage>
</organism>
<feature type="transmembrane region" description="Helical" evidence="8">
    <location>
        <begin position="463"/>
        <end position="487"/>
    </location>
</feature>
<reference evidence="13" key="2">
    <citation type="journal article" date="2023" name="IMA Fungus">
        <title>Comparative genomic study of the Penicillium genus elucidates a diverse pangenome and 15 lateral gene transfer events.</title>
        <authorList>
            <person name="Petersen C."/>
            <person name="Sorensen T."/>
            <person name="Nielsen M.R."/>
            <person name="Sondergaard T.E."/>
            <person name="Sorensen J.L."/>
            <person name="Fitzpatrick D.A."/>
            <person name="Frisvad J.C."/>
            <person name="Nielsen K.L."/>
        </authorList>
    </citation>
    <scope>NUCLEOTIDE SEQUENCE</scope>
    <source>
        <strain evidence="13">IBT 21472</strain>
    </source>
</reference>
<dbReference type="InterPro" id="IPR032880">
    <property type="entry name" value="CSC1/OSCA1-like_N"/>
</dbReference>
<feature type="region of interest" description="Disordered" evidence="7">
    <location>
        <begin position="1"/>
        <end position="28"/>
    </location>
</feature>
<evidence type="ECO:0000256" key="5">
    <source>
        <dbReference type="ARBA" id="ARBA00022989"/>
    </source>
</evidence>
<feature type="domain" description="10TM putative phosphate transporter extracellular tail" evidence="10">
    <location>
        <begin position="759"/>
        <end position="848"/>
    </location>
</feature>
<sequence length="859" mass="97621">MSSVVDPNNDPNVGSSRGNASSTSGNVVSGLTGDSSSTSASALLMTLIPALIYALFWFALFLLFRRTQRRWYAPRSHLPDLHEHERTPELPSGWVNWFGTFLKIEDNHVLHHSSLDGYLFLRFLRVLCAICFFGCLITWPVLLPIHATGGAGNTQLDALSFSNVTNPNRYYANVFVALVFFTFVFYIVVRECLYYAHLRQAYLNSPAYASRISSRTVLFMSVPKDYKSETKLRQVFGDCIRRIWITTDCEELDKLVKERDRLAFNLETAETKLIRRANKARMKSVRTGESSSDTCLDCESTNPAGFHKVKRPTHRLKFLFGTKVDSIHWYRSELARVTDKVDILQRKHQAGEAKQLSAMFVEFNTQADAQVSLQTLSHHRPFHMAPRFIGISPREVVWEALNLSWWQRIVRRFAVQGGLGALVIFWSFPAALVGTISNITYLAKLVPFLKFVLHLPSLVKGAIEGLLPSAALVALMSLVPIICRICARRAGVPSMARVELFTQSAHFVFQVVQVFLVTTLTSAASAATTQIIKDPLSAKDLLAQNLPKATNFYISYFLLQGLSLSSMALVQIASALVFKFVTTFFAYSPRRLFQKWAQLVTLSWGNVFPVFTNMGVIALTYSCIAPLILGFAFIGLYLVYQAYRYNFFFVYNIEIDTKGLVYPRAMQHLLTGLYLAEVCMIGLFAIKGAIGPLIIMVIFLIGNILAHISLNEALSPLNTFLPRSLDAEEELLMEKEDAQAEINEINDLRRSRTLAFWKWFHPNMYKDFAAMRRKVRRNVAVVDYTEEQMRTAYFEPCVASPNPTLWIPRDRWGFSRHEIMETDPAIQITDEGAHLNGRNKIVWDKYDPHLPLRERKTFY</sequence>
<reference evidence="13" key="1">
    <citation type="submission" date="2022-12" db="EMBL/GenBank/DDBJ databases">
        <authorList>
            <person name="Petersen C."/>
        </authorList>
    </citation>
    <scope>NUCLEOTIDE SEQUENCE</scope>
    <source>
        <strain evidence="13">IBT 21472</strain>
    </source>
</reference>
<accession>A0A9W9U956</accession>
<dbReference type="OrthoDB" id="1076608at2759"/>